<evidence type="ECO:0000313" key="2">
    <source>
        <dbReference type="EMBL" id="SFN72513.1"/>
    </source>
</evidence>
<dbReference type="EMBL" id="FOVD01000007">
    <property type="protein sequence ID" value="SFN72513.1"/>
    <property type="molecule type" value="Genomic_DNA"/>
</dbReference>
<sequence>MKSKLNHIFILKLIAVLFLTVSCGSDDDSLQRIDQVMNFSIKNVAGQDLMNPKKAGSYTSYSVNDFNGTTAVAPVSISLRMTTDSLYYFEYIKGAKRITLDSISPENRTYKSNLTFTLSKIVNNQTVSVTDQMEIRYRWTPTVFQVSQVLYNNKEVFSKTADAPNAINTFIITK</sequence>
<dbReference type="PROSITE" id="PS51257">
    <property type="entry name" value="PROKAR_LIPOPROTEIN"/>
    <property type="match status" value="1"/>
</dbReference>
<feature type="chain" id="PRO_5011613045" evidence="1">
    <location>
        <begin position="26"/>
        <end position="174"/>
    </location>
</feature>
<reference evidence="3" key="1">
    <citation type="submission" date="2016-10" db="EMBL/GenBank/DDBJ databases">
        <authorList>
            <person name="Varghese N."/>
            <person name="Submissions S."/>
        </authorList>
    </citation>
    <scope>NUCLEOTIDE SEQUENCE [LARGE SCALE GENOMIC DNA]</scope>
    <source>
        <strain evidence="3">DSM 25575</strain>
    </source>
</reference>
<gene>
    <name evidence="2" type="ORF">SAMN05421594_3964</name>
</gene>
<keyword evidence="1" id="KW-0732">Signal</keyword>
<organism evidence="2 3">
    <name type="scientific">Chryseobacterium oleae</name>
    <dbReference type="NCBI Taxonomy" id="491207"/>
    <lineage>
        <taxon>Bacteria</taxon>
        <taxon>Pseudomonadati</taxon>
        <taxon>Bacteroidota</taxon>
        <taxon>Flavobacteriia</taxon>
        <taxon>Flavobacteriales</taxon>
        <taxon>Weeksellaceae</taxon>
        <taxon>Chryseobacterium group</taxon>
        <taxon>Chryseobacterium</taxon>
    </lineage>
</organism>
<accession>A0A1I5BCT4</accession>
<evidence type="ECO:0000256" key="1">
    <source>
        <dbReference type="SAM" id="SignalP"/>
    </source>
</evidence>
<proteinExistence type="predicted"/>
<evidence type="ECO:0000313" key="3">
    <source>
        <dbReference type="Proteomes" id="UP000198769"/>
    </source>
</evidence>
<dbReference type="OrthoDB" id="1271311at2"/>
<protein>
    <submittedName>
        <fullName evidence="2">Uncharacterized protein</fullName>
    </submittedName>
</protein>
<dbReference type="RefSeq" id="WP_090026485.1">
    <property type="nucleotide sequence ID" value="NZ_FOVD01000007.1"/>
</dbReference>
<dbReference type="AlphaFoldDB" id="A0A1I5BCT4"/>
<dbReference type="Proteomes" id="UP000198769">
    <property type="component" value="Unassembled WGS sequence"/>
</dbReference>
<name>A0A1I5BCT4_CHROL</name>
<keyword evidence="3" id="KW-1185">Reference proteome</keyword>
<feature type="signal peptide" evidence="1">
    <location>
        <begin position="1"/>
        <end position="25"/>
    </location>
</feature>